<dbReference type="InterPro" id="IPR051316">
    <property type="entry name" value="Zinc-reg_GTPase_activator"/>
</dbReference>
<feature type="domain" description="CobW C-terminal" evidence="6">
    <location>
        <begin position="241"/>
        <end position="332"/>
    </location>
</feature>
<dbReference type="SUPFAM" id="SSF52540">
    <property type="entry name" value="P-loop containing nucleoside triphosphate hydrolases"/>
    <property type="match status" value="1"/>
</dbReference>
<protein>
    <submittedName>
        <fullName evidence="7">GTP-binding protein</fullName>
    </submittedName>
</protein>
<keyword evidence="2" id="KW-0378">Hydrolase</keyword>
<comment type="caution">
    <text evidence="7">The sequence shown here is derived from an EMBL/GenBank/DDBJ whole genome shotgun (WGS) entry which is preliminary data.</text>
</comment>
<sequence length="354" mass="36517">MPARIVVTAGRPGSRAVPVVILAGFLGAGKTTVLNHLLRHSDGRRFGVLVNDFGSVNVDALLVSGRSAGTLNLANGCICCTTDAEGLGEALASLAASGVDAIVIEASGIAEPKALIRMVLAARDERVAYGGLFYVVDAAQLERTLDEHPAVEGHVAVADLLVCNKIDLVSGDRLDVVRERLRALNGTAPVLAVTSGAVDPGLITDGAGPRAADGPRQLTIGELLTEQDSGPHAHDHLHAAFESVAIESALPVDPRRLAALLERPPAGAYRCKGLVLVDLPGHRGHAYEVHAVGGFVRVGTRPWPGGVRGTSLVVIGAGLDVAAARAALDEVLIPADPGDENGVLHLTRHVVTGD</sequence>
<accession>A0ABP7P1J5</accession>
<proteinExistence type="inferred from homology"/>
<dbReference type="InterPro" id="IPR003495">
    <property type="entry name" value="CobW/HypB/UreG_nucleotide-bd"/>
</dbReference>
<evidence type="ECO:0000313" key="7">
    <source>
        <dbReference type="EMBL" id="GAA3958177.1"/>
    </source>
</evidence>
<evidence type="ECO:0000256" key="4">
    <source>
        <dbReference type="ARBA" id="ARBA00034320"/>
    </source>
</evidence>
<dbReference type="SUPFAM" id="SSF90002">
    <property type="entry name" value="Hypothetical protein YjiA, C-terminal domain"/>
    <property type="match status" value="1"/>
</dbReference>
<dbReference type="Gene3D" id="3.40.50.300">
    <property type="entry name" value="P-loop containing nucleotide triphosphate hydrolases"/>
    <property type="match status" value="1"/>
</dbReference>
<evidence type="ECO:0000256" key="2">
    <source>
        <dbReference type="ARBA" id="ARBA00022801"/>
    </source>
</evidence>
<dbReference type="EMBL" id="BAAAZW010000004">
    <property type="protein sequence ID" value="GAA3958177.1"/>
    <property type="molecule type" value="Genomic_DNA"/>
</dbReference>
<keyword evidence="8" id="KW-1185">Reference proteome</keyword>
<gene>
    <name evidence="7" type="ORF">GCM10022231_16990</name>
</gene>
<dbReference type="RefSeq" id="WP_344782611.1">
    <property type="nucleotide sequence ID" value="NZ_BAAAZW010000004.1"/>
</dbReference>
<organism evidence="7 8">
    <name type="scientific">Gordonia caeni</name>
    <dbReference type="NCBI Taxonomy" id="1007097"/>
    <lineage>
        <taxon>Bacteria</taxon>
        <taxon>Bacillati</taxon>
        <taxon>Actinomycetota</taxon>
        <taxon>Actinomycetes</taxon>
        <taxon>Mycobacteriales</taxon>
        <taxon>Gordoniaceae</taxon>
        <taxon>Gordonia</taxon>
    </lineage>
</organism>
<evidence type="ECO:0000256" key="3">
    <source>
        <dbReference type="ARBA" id="ARBA00023186"/>
    </source>
</evidence>
<dbReference type="InterPro" id="IPR011629">
    <property type="entry name" value="CobW-like_C"/>
</dbReference>
<evidence type="ECO:0000313" key="8">
    <source>
        <dbReference type="Proteomes" id="UP001418444"/>
    </source>
</evidence>
<dbReference type="Pfam" id="PF02492">
    <property type="entry name" value="cobW"/>
    <property type="match status" value="1"/>
</dbReference>
<keyword evidence="3" id="KW-0143">Chaperone</keyword>
<evidence type="ECO:0000256" key="1">
    <source>
        <dbReference type="ARBA" id="ARBA00022741"/>
    </source>
</evidence>
<evidence type="ECO:0000259" key="6">
    <source>
        <dbReference type="SMART" id="SM00833"/>
    </source>
</evidence>
<dbReference type="Proteomes" id="UP001418444">
    <property type="component" value="Unassembled WGS sequence"/>
</dbReference>
<dbReference type="SMART" id="SM00833">
    <property type="entry name" value="CobW_C"/>
    <property type="match status" value="1"/>
</dbReference>
<dbReference type="CDD" id="cd03112">
    <property type="entry name" value="CobW-like"/>
    <property type="match status" value="1"/>
</dbReference>
<reference evidence="8" key="1">
    <citation type="journal article" date="2019" name="Int. J. Syst. Evol. Microbiol.">
        <title>The Global Catalogue of Microorganisms (GCM) 10K type strain sequencing project: providing services to taxonomists for standard genome sequencing and annotation.</title>
        <authorList>
            <consortium name="The Broad Institute Genomics Platform"/>
            <consortium name="The Broad Institute Genome Sequencing Center for Infectious Disease"/>
            <person name="Wu L."/>
            <person name="Ma J."/>
        </authorList>
    </citation>
    <scope>NUCLEOTIDE SEQUENCE [LARGE SCALE GENOMIC DNA]</scope>
    <source>
        <strain evidence="8">JCM 16923</strain>
    </source>
</reference>
<dbReference type="InterPro" id="IPR027417">
    <property type="entry name" value="P-loop_NTPase"/>
</dbReference>
<dbReference type="PANTHER" id="PTHR13748:SF62">
    <property type="entry name" value="COBW DOMAIN-CONTAINING PROTEIN"/>
    <property type="match status" value="1"/>
</dbReference>
<dbReference type="PANTHER" id="PTHR13748">
    <property type="entry name" value="COBW-RELATED"/>
    <property type="match status" value="1"/>
</dbReference>
<name>A0ABP7P1J5_9ACTN</name>
<comment type="similarity">
    <text evidence="4">Belongs to the SIMIBI class G3E GTPase family. ZNG1 subfamily.</text>
</comment>
<evidence type="ECO:0000256" key="5">
    <source>
        <dbReference type="ARBA" id="ARBA00049117"/>
    </source>
</evidence>
<dbReference type="InterPro" id="IPR036627">
    <property type="entry name" value="CobW-likC_sf"/>
</dbReference>
<dbReference type="Pfam" id="PF07683">
    <property type="entry name" value="CobW_C"/>
    <property type="match status" value="1"/>
</dbReference>
<keyword evidence="1" id="KW-0547">Nucleotide-binding</keyword>
<dbReference type="Gene3D" id="3.30.1220.10">
    <property type="entry name" value="CobW-like, C-terminal domain"/>
    <property type="match status" value="1"/>
</dbReference>
<comment type="catalytic activity">
    <reaction evidence="5">
        <text>GTP + H2O = GDP + phosphate + H(+)</text>
        <dbReference type="Rhea" id="RHEA:19669"/>
        <dbReference type="ChEBI" id="CHEBI:15377"/>
        <dbReference type="ChEBI" id="CHEBI:15378"/>
        <dbReference type="ChEBI" id="CHEBI:37565"/>
        <dbReference type="ChEBI" id="CHEBI:43474"/>
        <dbReference type="ChEBI" id="CHEBI:58189"/>
    </reaction>
    <physiologicalReaction direction="left-to-right" evidence="5">
        <dbReference type="Rhea" id="RHEA:19670"/>
    </physiologicalReaction>
</comment>